<accession>A0ABW9JMV7</accession>
<dbReference type="InterPro" id="IPR036515">
    <property type="entry name" value="Transposase_17_sf"/>
</dbReference>
<dbReference type="Gene3D" id="3.30.70.1290">
    <property type="entry name" value="Transposase IS200-like"/>
    <property type="match status" value="1"/>
</dbReference>
<dbReference type="InterPro" id="IPR002686">
    <property type="entry name" value="Transposase_17"/>
</dbReference>
<dbReference type="RefSeq" id="WP_138728920.1">
    <property type="nucleotide sequence ID" value="NZ_SRMP02000045.1"/>
</dbReference>
<keyword evidence="3" id="KW-1185">Reference proteome</keyword>
<dbReference type="InterPro" id="IPR052715">
    <property type="entry name" value="RAYT_transposase"/>
</dbReference>
<dbReference type="EMBL" id="SRMP02000045">
    <property type="protein sequence ID" value="MFN0293241.1"/>
    <property type="molecule type" value="Genomic_DNA"/>
</dbReference>
<feature type="domain" description="Transposase IS200-like" evidence="1">
    <location>
        <begin position="18"/>
        <end position="166"/>
    </location>
</feature>
<dbReference type="PANTHER" id="PTHR36966">
    <property type="entry name" value="REP-ASSOCIATED TYROSINE TRANSPOSASE"/>
    <property type="match status" value="1"/>
</dbReference>
<reference evidence="2 3" key="1">
    <citation type="submission" date="2024-12" db="EMBL/GenBank/DDBJ databases">
        <authorList>
            <person name="Hu S."/>
        </authorList>
    </citation>
    <scope>NUCLEOTIDE SEQUENCE [LARGE SCALE GENOMIC DNA]</scope>
    <source>
        <strain evidence="2 3">P-25</strain>
    </source>
</reference>
<gene>
    <name evidence="2" type="ORF">E5L68_017745</name>
</gene>
<dbReference type="SUPFAM" id="SSF143422">
    <property type="entry name" value="Transposase IS200-like"/>
    <property type="match status" value="1"/>
</dbReference>
<evidence type="ECO:0000313" key="3">
    <source>
        <dbReference type="Proteomes" id="UP001517367"/>
    </source>
</evidence>
<dbReference type="Proteomes" id="UP001517367">
    <property type="component" value="Unassembled WGS sequence"/>
</dbReference>
<dbReference type="PANTHER" id="PTHR36966:SF1">
    <property type="entry name" value="REP-ASSOCIATED TYROSINE TRANSPOSASE"/>
    <property type="match status" value="1"/>
</dbReference>
<evidence type="ECO:0000313" key="2">
    <source>
        <dbReference type="EMBL" id="MFN0293241.1"/>
    </source>
</evidence>
<sequence length="177" mass="21045">MHHQFNRQSIRLQGYDYSKEGLYFITICCQNRLHRFGKIVNGKMMLSNAGKQVQICWLAIPEHFTNVVLHDFVVMPNHIHGIVEISTLPVRVNHHLPHHTRANDDLSQRHGTSRTVGSIVRGFKIGVTKWFIENYNTKNIWQRNYYEHIIRNQNAYQNISNYIQNNPLNWKQDKFHR</sequence>
<protein>
    <submittedName>
        <fullName evidence="2">Transposase</fullName>
    </submittedName>
</protein>
<name>A0ABW9JMV7_9SPHI</name>
<dbReference type="SMART" id="SM01321">
    <property type="entry name" value="Y1_Tnp"/>
    <property type="match status" value="1"/>
</dbReference>
<proteinExistence type="predicted"/>
<comment type="caution">
    <text evidence="2">The sequence shown here is derived from an EMBL/GenBank/DDBJ whole genome shotgun (WGS) entry which is preliminary data.</text>
</comment>
<organism evidence="2 3">
    <name type="scientific">Pedobacter helvus</name>
    <dbReference type="NCBI Taxonomy" id="2563444"/>
    <lineage>
        <taxon>Bacteria</taxon>
        <taxon>Pseudomonadati</taxon>
        <taxon>Bacteroidota</taxon>
        <taxon>Sphingobacteriia</taxon>
        <taxon>Sphingobacteriales</taxon>
        <taxon>Sphingobacteriaceae</taxon>
        <taxon>Pedobacter</taxon>
    </lineage>
</organism>
<evidence type="ECO:0000259" key="1">
    <source>
        <dbReference type="SMART" id="SM01321"/>
    </source>
</evidence>